<dbReference type="Gene3D" id="3.40.50.620">
    <property type="entry name" value="HUPs"/>
    <property type="match status" value="1"/>
</dbReference>
<keyword evidence="4 12" id="KW-0963">Cytoplasm</keyword>
<dbReference type="HAMAP" id="MF_00041">
    <property type="entry name" value="Cys_tRNA_synth"/>
    <property type="match status" value="1"/>
</dbReference>
<proteinExistence type="inferred from homology"/>
<gene>
    <name evidence="12" type="primary">cysS</name>
    <name evidence="14" type="ORF">SAMN05421640_0037</name>
</gene>
<dbReference type="Proteomes" id="UP000198393">
    <property type="component" value="Unassembled WGS sequence"/>
</dbReference>
<keyword evidence="9 12" id="KW-0067">ATP-binding</keyword>
<dbReference type="Gene3D" id="1.20.120.1910">
    <property type="entry name" value="Cysteine-tRNA ligase, C-terminal anti-codon recognition domain"/>
    <property type="match status" value="1"/>
</dbReference>
<reference evidence="14 15" key="1">
    <citation type="submission" date="2017-06" db="EMBL/GenBank/DDBJ databases">
        <authorList>
            <person name="Kim H.J."/>
            <person name="Triplett B.A."/>
        </authorList>
    </citation>
    <scope>NUCLEOTIDE SEQUENCE [LARGE SCALE GENOMIC DNA]</scope>
    <source>
        <strain evidence="14 15">DSM 19307</strain>
    </source>
</reference>
<feature type="binding site" evidence="12">
    <location>
        <position position="260"/>
    </location>
    <ligand>
        <name>Zn(2+)</name>
        <dbReference type="ChEBI" id="CHEBI:29105"/>
    </ligand>
</feature>
<evidence type="ECO:0000256" key="10">
    <source>
        <dbReference type="ARBA" id="ARBA00022917"/>
    </source>
</evidence>
<evidence type="ECO:0000256" key="5">
    <source>
        <dbReference type="ARBA" id="ARBA00022598"/>
    </source>
</evidence>
<evidence type="ECO:0000256" key="1">
    <source>
        <dbReference type="ARBA" id="ARBA00004496"/>
    </source>
</evidence>
<dbReference type="CDD" id="cd00672">
    <property type="entry name" value="CysRS_core"/>
    <property type="match status" value="1"/>
</dbReference>
<keyword evidence="10 12" id="KW-0648">Protein biosynthesis</keyword>
<name>A0A239EB72_EKHLU</name>
<feature type="binding site" evidence="12">
    <location>
        <position position="264"/>
    </location>
    <ligand>
        <name>Zn(2+)</name>
        <dbReference type="ChEBI" id="CHEBI:29105"/>
    </ligand>
</feature>
<dbReference type="SUPFAM" id="SSF52374">
    <property type="entry name" value="Nucleotidylyl transferase"/>
    <property type="match status" value="1"/>
</dbReference>
<evidence type="ECO:0000256" key="2">
    <source>
        <dbReference type="ARBA" id="ARBA00005594"/>
    </source>
</evidence>
<accession>A0A239EB72</accession>
<dbReference type="InterPro" id="IPR014729">
    <property type="entry name" value="Rossmann-like_a/b/a_fold"/>
</dbReference>
<evidence type="ECO:0000256" key="4">
    <source>
        <dbReference type="ARBA" id="ARBA00022490"/>
    </source>
</evidence>
<dbReference type="InterPro" id="IPR024909">
    <property type="entry name" value="Cys-tRNA/MSH_ligase"/>
</dbReference>
<dbReference type="SUPFAM" id="SSF47323">
    <property type="entry name" value="Anticodon-binding domain of a subclass of class I aminoacyl-tRNA synthetases"/>
    <property type="match status" value="1"/>
</dbReference>
<comment type="subunit">
    <text evidence="3 12">Monomer.</text>
</comment>
<dbReference type="SMART" id="SM00840">
    <property type="entry name" value="DALR_2"/>
    <property type="match status" value="1"/>
</dbReference>
<dbReference type="GO" id="GO:0005829">
    <property type="term" value="C:cytosol"/>
    <property type="evidence" value="ECO:0007669"/>
    <property type="project" value="TreeGrafter"/>
</dbReference>
<evidence type="ECO:0000256" key="3">
    <source>
        <dbReference type="ARBA" id="ARBA00011245"/>
    </source>
</evidence>
<feature type="short sequence motif" description="'KMSKS' region" evidence="12">
    <location>
        <begin position="292"/>
        <end position="296"/>
    </location>
</feature>
<feature type="binding site" evidence="12">
    <location>
        <position position="41"/>
    </location>
    <ligand>
        <name>Zn(2+)</name>
        <dbReference type="ChEBI" id="CHEBI:29105"/>
    </ligand>
</feature>
<comment type="cofactor">
    <cofactor evidence="12">
        <name>Zn(2+)</name>
        <dbReference type="ChEBI" id="CHEBI:29105"/>
    </cofactor>
    <text evidence="12">Binds 1 zinc ion per subunit.</text>
</comment>
<dbReference type="InterPro" id="IPR015273">
    <property type="entry name" value="Cys-tRNA-synt_Ia_DALR"/>
</dbReference>
<keyword evidence="6 12" id="KW-0479">Metal-binding</keyword>
<dbReference type="InterPro" id="IPR009080">
    <property type="entry name" value="tRNAsynth_Ia_anticodon-bd"/>
</dbReference>
<evidence type="ECO:0000313" key="14">
    <source>
        <dbReference type="EMBL" id="SNS41263.1"/>
    </source>
</evidence>
<keyword evidence="11 12" id="KW-0030">Aminoacyl-tRNA synthetase</keyword>
<keyword evidence="7 12" id="KW-0547">Nucleotide-binding</keyword>
<dbReference type="PRINTS" id="PR00983">
    <property type="entry name" value="TRNASYNTHCYS"/>
</dbReference>
<comment type="similarity">
    <text evidence="2 12">Belongs to the class-I aminoacyl-tRNA synthetase family.</text>
</comment>
<feature type="short sequence motif" description="'HIGH' region" evidence="12">
    <location>
        <begin position="43"/>
        <end position="53"/>
    </location>
</feature>
<evidence type="ECO:0000256" key="8">
    <source>
        <dbReference type="ARBA" id="ARBA00022833"/>
    </source>
</evidence>
<evidence type="ECO:0000313" key="15">
    <source>
        <dbReference type="Proteomes" id="UP000198393"/>
    </source>
</evidence>
<dbReference type="PANTHER" id="PTHR10890">
    <property type="entry name" value="CYSTEINYL-TRNA SYNTHETASE"/>
    <property type="match status" value="1"/>
</dbReference>
<evidence type="ECO:0000256" key="9">
    <source>
        <dbReference type="ARBA" id="ARBA00022840"/>
    </source>
</evidence>
<dbReference type="GO" id="GO:0006423">
    <property type="term" value="P:cysteinyl-tRNA aminoacylation"/>
    <property type="evidence" value="ECO:0007669"/>
    <property type="project" value="UniProtKB-UniRule"/>
</dbReference>
<dbReference type="InterPro" id="IPR032678">
    <property type="entry name" value="tRNA-synt_1_cat_dom"/>
</dbReference>
<keyword evidence="8 12" id="KW-0862">Zinc</keyword>
<keyword evidence="5 12" id="KW-0436">Ligase</keyword>
<evidence type="ECO:0000256" key="6">
    <source>
        <dbReference type="ARBA" id="ARBA00022723"/>
    </source>
</evidence>
<feature type="binding site" evidence="12">
    <location>
        <position position="235"/>
    </location>
    <ligand>
        <name>Zn(2+)</name>
        <dbReference type="ChEBI" id="CHEBI:29105"/>
    </ligand>
</feature>
<dbReference type="GO" id="GO:0005524">
    <property type="term" value="F:ATP binding"/>
    <property type="evidence" value="ECO:0007669"/>
    <property type="project" value="UniProtKB-UniRule"/>
</dbReference>
<evidence type="ECO:0000256" key="12">
    <source>
        <dbReference type="HAMAP-Rule" id="MF_00041"/>
    </source>
</evidence>
<keyword evidence="15" id="KW-1185">Reference proteome</keyword>
<dbReference type="EMBL" id="FZPD01000001">
    <property type="protein sequence ID" value="SNS41263.1"/>
    <property type="molecule type" value="Genomic_DNA"/>
</dbReference>
<dbReference type="InterPro" id="IPR015803">
    <property type="entry name" value="Cys-tRNA-ligase"/>
</dbReference>
<dbReference type="EC" id="6.1.1.16" evidence="12"/>
<sequence>MPFFARQNRSMIGKLKVYNSLKREKEEFQPLHPPHVGMYVCGPTVYSNVHLGNVRTFLSFDVVNRYLRFLGYKVRYVRNITDVGHLSDTGEDKISKKAKLDKLEPMEIVQMYANDFHDVMLQFNAIPPDIEPSAIGHLMEQIEMTQKLIDNGYAYESNGSVYFDVQKYHKENDNSYGILSGRKIEDLLSETRDLDGGSDKKSPLDFALWKKAAPEHIMRWKTQWSDGFPGWHLECSVMSTKYLGEEFDIHGGGMDLQFPHHECEIAQNAGTHGKGGAKYWLHTNMLTVNGQKMSKSLGNSFLPRELMTGDHELLERGYSPMTIRFFMMQSHYASTLDFSNEALEASRKGYVRLANGMRLMHEMEWTKDDGELNEKQVEQIKKMCDNCYHAMNDDFNTALTIGHLFNLVKKINSLHTGQLKYGEIGEETFKRMKETFLGFTEDVLGLKVESDVDYKALIDTILGEYKDAKFNRDFERVDKLRAELKAEGIVVKDMKEKIEWAFEE</sequence>
<feature type="domain" description="Cysteinyl-tRNA synthetase class Ia DALR" evidence="13">
    <location>
        <begin position="386"/>
        <end position="458"/>
    </location>
</feature>
<comment type="catalytic activity">
    <reaction evidence="12">
        <text>tRNA(Cys) + L-cysteine + ATP = L-cysteinyl-tRNA(Cys) + AMP + diphosphate</text>
        <dbReference type="Rhea" id="RHEA:17773"/>
        <dbReference type="Rhea" id="RHEA-COMP:9661"/>
        <dbReference type="Rhea" id="RHEA-COMP:9679"/>
        <dbReference type="ChEBI" id="CHEBI:30616"/>
        <dbReference type="ChEBI" id="CHEBI:33019"/>
        <dbReference type="ChEBI" id="CHEBI:35235"/>
        <dbReference type="ChEBI" id="CHEBI:78442"/>
        <dbReference type="ChEBI" id="CHEBI:78517"/>
        <dbReference type="ChEBI" id="CHEBI:456215"/>
        <dbReference type="EC" id="6.1.1.16"/>
    </reaction>
</comment>
<dbReference type="GO" id="GO:0008270">
    <property type="term" value="F:zinc ion binding"/>
    <property type="evidence" value="ECO:0007669"/>
    <property type="project" value="UniProtKB-UniRule"/>
</dbReference>
<evidence type="ECO:0000259" key="13">
    <source>
        <dbReference type="SMART" id="SM00840"/>
    </source>
</evidence>
<evidence type="ECO:0000256" key="11">
    <source>
        <dbReference type="ARBA" id="ARBA00023146"/>
    </source>
</evidence>
<dbReference type="PANTHER" id="PTHR10890:SF3">
    <property type="entry name" value="CYSTEINE--TRNA LIGASE, CYTOPLASMIC"/>
    <property type="match status" value="1"/>
</dbReference>
<comment type="subcellular location">
    <subcellularLocation>
        <location evidence="1 12">Cytoplasm</location>
    </subcellularLocation>
</comment>
<dbReference type="GO" id="GO:0004817">
    <property type="term" value="F:cysteine-tRNA ligase activity"/>
    <property type="evidence" value="ECO:0007669"/>
    <property type="project" value="UniProtKB-UniRule"/>
</dbReference>
<feature type="binding site" evidence="12">
    <location>
        <position position="295"/>
    </location>
    <ligand>
        <name>ATP</name>
        <dbReference type="ChEBI" id="CHEBI:30616"/>
    </ligand>
</feature>
<dbReference type="AlphaFoldDB" id="A0A239EB72"/>
<evidence type="ECO:0000256" key="7">
    <source>
        <dbReference type="ARBA" id="ARBA00022741"/>
    </source>
</evidence>
<organism evidence="14 15">
    <name type="scientific">Ekhidna lutea</name>
    <dbReference type="NCBI Taxonomy" id="447679"/>
    <lineage>
        <taxon>Bacteria</taxon>
        <taxon>Pseudomonadati</taxon>
        <taxon>Bacteroidota</taxon>
        <taxon>Cytophagia</taxon>
        <taxon>Cytophagales</taxon>
        <taxon>Reichenbachiellaceae</taxon>
        <taxon>Ekhidna</taxon>
    </lineage>
</organism>
<dbReference type="Pfam" id="PF01406">
    <property type="entry name" value="tRNA-synt_1e"/>
    <property type="match status" value="1"/>
</dbReference>
<dbReference type="Pfam" id="PF09190">
    <property type="entry name" value="DALR_2"/>
    <property type="match status" value="1"/>
</dbReference>
<protein>
    <recommendedName>
        <fullName evidence="12">Cysteine--tRNA ligase</fullName>
        <ecNumber evidence="12">6.1.1.16</ecNumber>
    </recommendedName>
    <alternativeName>
        <fullName evidence="12">Cysteinyl-tRNA synthetase</fullName>
        <shortName evidence="12">CysRS</shortName>
    </alternativeName>
</protein>
<dbReference type="NCBIfam" id="TIGR00435">
    <property type="entry name" value="cysS"/>
    <property type="match status" value="1"/>
</dbReference>